<comment type="caution">
    <text evidence="1">The sequence shown here is derived from an EMBL/GenBank/DDBJ whole genome shotgun (WGS) entry which is preliminary data.</text>
</comment>
<keyword evidence="2" id="KW-1185">Reference proteome</keyword>
<evidence type="ECO:0000313" key="2">
    <source>
        <dbReference type="Proteomes" id="UP000620670"/>
    </source>
</evidence>
<name>A0ABS0Y4G9_9HYPH</name>
<evidence type="ECO:0000313" key="1">
    <source>
        <dbReference type="EMBL" id="MBJ6127210.1"/>
    </source>
</evidence>
<organism evidence="1 2">
    <name type="scientific">Microvirga splendida</name>
    <dbReference type="NCBI Taxonomy" id="2795727"/>
    <lineage>
        <taxon>Bacteria</taxon>
        <taxon>Pseudomonadati</taxon>
        <taxon>Pseudomonadota</taxon>
        <taxon>Alphaproteobacteria</taxon>
        <taxon>Hyphomicrobiales</taxon>
        <taxon>Methylobacteriaceae</taxon>
        <taxon>Microvirga</taxon>
    </lineage>
</organism>
<gene>
    <name evidence="1" type="ORF">JAO75_17545</name>
</gene>
<protein>
    <submittedName>
        <fullName evidence="1">Uncharacterized protein</fullName>
    </submittedName>
</protein>
<proteinExistence type="predicted"/>
<dbReference type="Proteomes" id="UP000620670">
    <property type="component" value="Unassembled WGS sequence"/>
</dbReference>
<dbReference type="EMBL" id="JAELXT010000021">
    <property type="protein sequence ID" value="MBJ6127210.1"/>
    <property type="molecule type" value="Genomic_DNA"/>
</dbReference>
<sequence>MDNFDHILNWKLKQGSHTFPGKDGGTCINEAAIVAAGFPYRPVRSVQDMPDCFSRPICALAMQLNDEATHEERQQLLPFVTRLACADTPVVERKRELYISSRLRDDLPFRARLDILEGALAVGRQADLLEPEKVGTRMAVVQQNAATPTSVADHPMFAKIKSWFGSAKNTEPVNRLYDPFEKRGRRDWDVGLPRILGQKVLKLECP</sequence>
<reference evidence="2" key="1">
    <citation type="submission" date="2020-12" db="EMBL/GenBank/DDBJ databases">
        <title>Hymenobacter sp.</title>
        <authorList>
            <person name="Kim M.K."/>
        </authorList>
    </citation>
    <scope>NUCLEOTIDE SEQUENCE [LARGE SCALE GENOMIC DNA]</scope>
    <source>
        <strain evidence="2">BT325</strain>
    </source>
</reference>
<accession>A0ABS0Y4G9</accession>